<name>A0A0D2K4S0_9BACT</name>
<dbReference type="GO" id="GO:0010436">
    <property type="term" value="F:carotenoid dioxygenase activity"/>
    <property type="evidence" value="ECO:0007669"/>
    <property type="project" value="TreeGrafter"/>
</dbReference>
<dbReference type="PROSITE" id="PS00498">
    <property type="entry name" value="TYROSINASE_2"/>
    <property type="match status" value="1"/>
</dbReference>
<evidence type="ECO:0000256" key="4">
    <source>
        <dbReference type="ARBA" id="ARBA00023004"/>
    </source>
</evidence>
<evidence type="ECO:0000256" key="2">
    <source>
        <dbReference type="ARBA" id="ARBA00022723"/>
    </source>
</evidence>
<keyword evidence="3" id="KW-0560">Oxidoreductase</keyword>
<dbReference type="InterPro" id="IPR004294">
    <property type="entry name" value="Carotenoid_Oase"/>
</dbReference>
<dbReference type="GO" id="GO:0016121">
    <property type="term" value="P:carotene catabolic process"/>
    <property type="evidence" value="ECO:0007669"/>
    <property type="project" value="TreeGrafter"/>
</dbReference>
<evidence type="ECO:0000256" key="5">
    <source>
        <dbReference type="PIRSR" id="PIRSR604294-1"/>
    </source>
</evidence>
<dbReference type="Pfam" id="PF03055">
    <property type="entry name" value="RPE65"/>
    <property type="match status" value="1"/>
</dbReference>
<dbReference type="STRING" id="1306947.J120_02615"/>
<dbReference type="PANTHER" id="PTHR10543:SF24">
    <property type="entry name" value="CAROTENOID ISOMEROOXYGENASE"/>
    <property type="match status" value="1"/>
</dbReference>
<evidence type="ECO:0000313" key="7">
    <source>
        <dbReference type="EMBL" id="KIX85202.1"/>
    </source>
</evidence>
<dbReference type="EMBL" id="ARQD01000002">
    <property type="protein sequence ID" value="KIX85202.1"/>
    <property type="molecule type" value="Genomic_DNA"/>
</dbReference>
<feature type="binding site" evidence="5">
    <location>
        <position position="536"/>
    </location>
    <ligand>
        <name>Fe cation</name>
        <dbReference type="ChEBI" id="CHEBI:24875"/>
        <note>catalytic</note>
    </ligand>
</feature>
<feature type="domain" description="Tyrosinase copper-binding" evidence="6">
    <location>
        <begin position="233"/>
        <end position="244"/>
    </location>
</feature>
<keyword evidence="4 5" id="KW-0408">Iron</keyword>
<evidence type="ECO:0000313" key="8">
    <source>
        <dbReference type="Proteomes" id="UP000032214"/>
    </source>
</evidence>
<keyword evidence="8" id="KW-1185">Reference proteome</keyword>
<sequence>MIYWLGLYPAGISALSSSSNYIGSEVCKERELVSLPLPSNSIDVQAIEVKDIVKQEIIPVREITEREVKPLQDQYLKGFSSGKVNVHYPCLSIQGTFPDWLTGSLVQVGPLRFEVAQASAHYWLDGFAGIHRFTLNGSSVSYANTLLDTTYYKESCAKGTFSGLEPQKSKGSFFSRVASALSSAERPVYDNVNTNVMCHCGQLCAMAESSHSWVIQKDTLKNTQQVTYSDALDPQFICAHPHFDNTRGQWIGCGIKFGHTSEYIFYSLNSHSFERTVIARIASSYPTYLHSFGLTPDYIVLLEYPFTVNTYDLALNGKPFIQNFNWNAKQPTLITVIDRISGKKIATYKMPAVFALHQVNAYQMNQKIIIDIAAYSDASIIKALELGQMHGSQRTHFPCAYLTRYTLDLSNKKGQSATICPVALEMPDINQKYAHRSYKYVYGIGRTVQRPDVLADQLVKIDVTNGNVCIWHEPLSYPTQPTFVPSPNACSEDEGVILSTVLDGKTGMSYLVCLNAQDMKEIARAYVPGHIPFIMHGGFYSNF</sequence>
<feature type="binding site" evidence="5">
    <location>
        <position position="357"/>
    </location>
    <ligand>
        <name>Fe cation</name>
        <dbReference type="ChEBI" id="CHEBI:24875"/>
        <note>catalytic</note>
    </ligand>
</feature>
<comment type="caution">
    <text evidence="7">The sequence shown here is derived from an EMBL/GenBank/DDBJ whole genome shotgun (WGS) entry which is preliminary data.</text>
</comment>
<organism evidence="7 8">
    <name type="scientific">candidate division TM6 bacterium JCVI TM6SC1</name>
    <dbReference type="NCBI Taxonomy" id="1306947"/>
    <lineage>
        <taxon>Bacteria</taxon>
        <taxon>Candidatus Babelota</taxon>
        <taxon>Vermiphilus</taxon>
    </lineage>
</organism>
<dbReference type="eggNOG" id="COG3670">
    <property type="taxonomic scope" value="Bacteria"/>
</dbReference>
<comment type="cofactor">
    <cofactor evidence="5">
        <name>Fe(2+)</name>
        <dbReference type="ChEBI" id="CHEBI:29033"/>
    </cofactor>
    <text evidence="5">Binds 1 Fe(2+) ion per subunit.</text>
</comment>
<reference evidence="7 8" key="1">
    <citation type="journal article" date="2013" name="Proc. Natl. Acad. Sci. U.S.A.">
        <title>Candidate phylum TM6 genome recovered from a hospital sink biofilm provides genomic insights into this uncultivated phylum.</title>
        <authorList>
            <person name="McLean J.S."/>
            <person name="Lombardo M.J."/>
            <person name="Badger J.H."/>
            <person name="Edlund A."/>
            <person name="Novotny M."/>
            <person name="Yee-Greenbaum J."/>
            <person name="Vyahhi N."/>
            <person name="Hall A.P."/>
            <person name="Yang Y."/>
            <person name="Dupont C.L."/>
            <person name="Ziegler M.G."/>
            <person name="Chitsaz H."/>
            <person name="Allen A.E."/>
            <person name="Yooseph S."/>
            <person name="Tesler G."/>
            <person name="Pevzner P.A."/>
            <person name="Friedman R.M."/>
            <person name="Nealson K.H."/>
            <person name="Venter J.C."/>
            <person name="Lasken R.S."/>
        </authorList>
    </citation>
    <scope>NUCLEOTIDE SEQUENCE [LARGE SCALE GENOMIC DNA]</scope>
    <source>
        <strain evidence="7 8">TM6SC1</strain>
    </source>
</reference>
<dbReference type="PANTHER" id="PTHR10543">
    <property type="entry name" value="BETA-CAROTENE DIOXYGENASE"/>
    <property type="match status" value="1"/>
</dbReference>
<gene>
    <name evidence="7" type="ORF">J120_02615</name>
</gene>
<keyword evidence="2 5" id="KW-0479">Metal-binding</keyword>
<comment type="similarity">
    <text evidence="1">Belongs to the carotenoid oxygenase family.</text>
</comment>
<dbReference type="InterPro" id="IPR002227">
    <property type="entry name" value="Tyrosinase_Cu-bd"/>
</dbReference>
<protein>
    <recommendedName>
        <fullName evidence="6">Tyrosinase copper-binding domain-containing protein</fullName>
    </recommendedName>
</protein>
<feature type="binding site" evidence="5">
    <location>
        <position position="240"/>
    </location>
    <ligand>
        <name>Fe cation</name>
        <dbReference type="ChEBI" id="CHEBI:24875"/>
        <note>catalytic</note>
    </ligand>
</feature>
<feature type="binding site" evidence="5">
    <location>
        <position position="290"/>
    </location>
    <ligand>
        <name>Fe cation</name>
        <dbReference type="ChEBI" id="CHEBI:24875"/>
        <note>catalytic</note>
    </ligand>
</feature>
<proteinExistence type="inferred from homology"/>
<evidence type="ECO:0000259" key="6">
    <source>
        <dbReference type="PROSITE" id="PS00498"/>
    </source>
</evidence>
<accession>A0A0D2K4S0</accession>
<dbReference type="Proteomes" id="UP000032214">
    <property type="component" value="Unassembled WGS sequence"/>
</dbReference>
<dbReference type="AlphaFoldDB" id="A0A0D2K4S0"/>
<evidence type="ECO:0000256" key="3">
    <source>
        <dbReference type="ARBA" id="ARBA00023002"/>
    </source>
</evidence>
<evidence type="ECO:0000256" key="1">
    <source>
        <dbReference type="ARBA" id="ARBA00006787"/>
    </source>
</evidence>
<dbReference type="GO" id="GO:0046872">
    <property type="term" value="F:metal ion binding"/>
    <property type="evidence" value="ECO:0007669"/>
    <property type="project" value="UniProtKB-KW"/>
</dbReference>